<dbReference type="KEGG" id="taer:GT409_08270"/>
<dbReference type="Gene3D" id="1.20.1640.10">
    <property type="entry name" value="Multidrug efflux transporter AcrB transmembrane domain"/>
    <property type="match status" value="2"/>
</dbReference>
<dbReference type="GO" id="GO:0005886">
    <property type="term" value="C:plasma membrane"/>
    <property type="evidence" value="ECO:0007669"/>
    <property type="project" value="UniProtKB-SubCell"/>
</dbReference>
<evidence type="ECO:0000256" key="6">
    <source>
        <dbReference type="SAM" id="Phobius"/>
    </source>
</evidence>
<reference evidence="8 9" key="1">
    <citation type="submission" date="2020-01" db="EMBL/GenBank/DDBJ databases">
        <title>Ponticoccus aerotolerans gen. nov., sp. nov., an anaerobic bacterium and proposal of Ponticoccusceae fam. nov., Ponticoccusles ord. nov. and Ponticoccuse classis nov. in the phylum Kiritimatiellaeota.</title>
        <authorList>
            <person name="Zhou L.Y."/>
            <person name="Du Z.J."/>
        </authorList>
    </citation>
    <scope>NUCLEOTIDE SEQUENCE [LARGE SCALE GENOMIC DNA]</scope>
    <source>
        <strain evidence="8 9">S-5007</strain>
    </source>
</reference>
<feature type="transmembrane region" description="Helical" evidence="6">
    <location>
        <begin position="933"/>
        <end position="952"/>
    </location>
</feature>
<dbReference type="Pfam" id="PF03176">
    <property type="entry name" value="MMPL"/>
    <property type="match status" value="2"/>
</dbReference>
<evidence type="ECO:0000256" key="3">
    <source>
        <dbReference type="ARBA" id="ARBA00022692"/>
    </source>
</evidence>
<comment type="subcellular location">
    <subcellularLocation>
        <location evidence="1">Cell membrane</location>
        <topology evidence="1">Multi-pass membrane protein</topology>
    </subcellularLocation>
</comment>
<dbReference type="InterPro" id="IPR050545">
    <property type="entry name" value="Mycobact_MmpL"/>
</dbReference>
<keyword evidence="5 6" id="KW-0472">Membrane</keyword>
<feature type="transmembrane region" description="Helical" evidence="6">
    <location>
        <begin position="828"/>
        <end position="851"/>
    </location>
</feature>
<keyword evidence="2" id="KW-1003">Cell membrane</keyword>
<evidence type="ECO:0000259" key="7">
    <source>
        <dbReference type="PROSITE" id="PS50156"/>
    </source>
</evidence>
<feature type="transmembrane region" description="Helical" evidence="6">
    <location>
        <begin position="289"/>
        <end position="310"/>
    </location>
</feature>
<evidence type="ECO:0000256" key="4">
    <source>
        <dbReference type="ARBA" id="ARBA00022989"/>
    </source>
</evidence>
<name>A0A6P1MBH9_9BACT</name>
<evidence type="ECO:0000256" key="1">
    <source>
        <dbReference type="ARBA" id="ARBA00004651"/>
    </source>
</evidence>
<feature type="domain" description="SSD" evidence="7">
    <location>
        <begin position="285"/>
        <end position="415"/>
    </location>
</feature>
<feature type="transmembrane region" description="Helical" evidence="6">
    <location>
        <begin position="452"/>
        <end position="470"/>
    </location>
</feature>
<evidence type="ECO:0000313" key="8">
    <source>
        <dbReference type="EMBL" id="QHI69448.1"/>
    </source>
</evidence>
<dbReference type="EMBL" id="CP047593">
    <property type="protein sequence ID" value="QHI69448.1"/>
    <property type="molecule type" value="Genomic_DNA"/>
</dbReference>
<feature type="transmembrane region" description="Helical" evidence="6">
    <location>
        <begin position="884"/>
        <end position="905"/>
    </location>
</feature>
<keyword evidence="9" id="KW-1185">Reference proteome</keyword>
<feature type="transmembrane region" description="Helical" evidence="6">
    <location>
        <begin position="858"/>
        <end position="878"/>
    </location>
</feature>
<evidence type="ECO:0000256" key="2">
    <source>
        <dbReference type="ARBA" id="ARBA00022475"/>
    </source>
</evidence>
<dbReference type="PROSITE" id="PS50156">
    <property type="entry name" value="SSD"/>
    <property type="match status" value="1"/>
</dbReference>
<organism evidence="8 9">
    <name type="scientific">Tichowtungia aerotolerans</name>
    <dbReference type="NCBI Taxonomy" id="2697043"/>
    <lineage>
        <taxon>Bacteria</taxon>
        <taxon>Pseudomonadati</taxon>
        <taxon>Kiritimatiellota</taxon>
        <taxon>Tichowtungiia</taxon>
        <taxon>Tichowtungiales</taxon>
        <taxon>Tichowtungiaceae</taxon>
        <taxon>Tichowtungia</taxon>
    </lineage>
</organism>
<feature type="transmembrane region" description="Helical" evidence="6">
    <location>
        <begin position="958"/>
        <end position="981"/>
    </location>
</feature>
<dbReference type="PANTHER" id="PTHR33406">
    <property type="entry name" value="MEMBRANE PROTEIN MJ1562-RELATED"/>
    <property type="match status" value="1"/>
</dbReference>
<feature type="transmembrane region" description="Helical" evidence="6">
    <location>
        <begin position="393"/>
        <end position="417"/>
    </location>
</feature>
<keyword evidence="4 6" id="KW-1133">Transmembrane helix</keyword>
<dbReference type="InterPro" id="IPR000731">
    <property type="entry name" value="SSD"/>
</dbReference>
<dbReference type="RefSeq" id="WP_160628630.1">
    <property type="nucleotide sequence ID" value="NZ_CP047593.1"/>
</dbReference>
<evidence type="ECO:0000256" key="5">
    <source>
        <dbReference type="ARBA" id="ARBA00023136"/>
    </source>
</evidence>
<dbReference type="InterPro" id="IPR004869">
    <property type="entry name" value="MMPL_dom"/>
</dbReference>
<feature type="transmembrane region" description="Helical" evidence="6">
    <location>
        <begin position="357"/>
        <end position="381"/>
    </location>
</feature>
<dbReference type="PANTHER" id="PTHR33406:SF13">
    <property type="entry name" value="MEMBRANE PROTEIN YDFJ"/>
    <property type="match status" value="1"/>
</dbReference>
<keyword evidence="3 6" id="KW-0812">Transmembrane</keyword>
<evidence type="ECO:0000313" key="9">
    <source>
        <dbReference type="Proteomes" id="UP000464954"/>
    </source>
</evidence>
<feature type="transmembrane region" description="Helical" evidence="6">
    <location>
        <begin position="316"/>
        <end position="337"/>
    </location>
</feature>
<feature type="transmembrane region" description="Helical" evidence="6">
    <location>
        <begin position="260"/>
        <end position="282"/>
    </location>
</feature>
<dbReference type="AlphaFoldDB" id="A0A6P1MBH9"/>
<dbReference type="SUPFAM" id="SSF82866">
    <property type="entry name" value="Multidrug efflux transporter AcrB transmembrane domain"/>
    <property type="match status" value="2"/>
</dbReference>
<gene>
    <name evidence="8" type="ORF">GT409_08270</name>
</gene>
<dbReference type="Proteomes" id="UP000464954">
    <property type="component" value="Chromosome"/>
</dbReference>
<accession>A0A6P1MBH9</accession>
<sequence>MKLKLTHFSLRFPWIVVLLVLAAVIFGTEQFPKVQFDNDPENMLSPDEPVRVFHNRTKEKYALYDFVIAGIVNTNNPDGVFNVETLGRIHTLTKQLLSLRQNADGLPEITVPETFVPDLQPASAGKRILEKVFRHDVNHLFDEDGNSAIIKPELISPPVVDNIKQADQGSLKIEYLMEEPPTTREEALVIRDDAMNNPLYKGTLVSEDGKAVALYIPIVAKTYSYNVANLVEKLTADWPVEDQVYITGQPVAQDTFGIEMLVQMASSAPLAGLVIFLLLLLFFRRLSLIIAPMLVAIVSVICTMGLLIGLGFDVHIMSSMIAIFLMPIAVADSVHILSEFFDAYHRFRDKKETVKHVIGHLFMPMLYTSLTTIAGFASLIFTPIPPVKVFGAHVAFGVALAWVLTMTFVPAYIMLFVPKKMLDALPDKEEHHTRRGLDGLLEKTGTFSYNHWKLILVLSSLVVIISAIGIQRIQVNDNPVKWFTKTHRIRVADAVLNHHFGGTYTAYLTFTPKTSDACTCTEALVKMRAAAQERFTEKLPEQTRQFTALLDLQHAKYSNVSSCNPDECFVTLINEAQKIDDAVSGPWMKLADDINYMEPAALENTTVFFQILEVGSTDRPAISQALETLKGGGSASLEGLSGEDLREAALEVTDEYTALSFVDFLYEQKAEITAPPMKQPDMLRWIAKLQDHLEAFPKIGKTSSAVDALKKASYELQYIDPSSVPADLKDAIDQKNDANYSVPDTAAACGQVFIQLEGMKKKDSLFHLVTRDYQDANIWVQLTSGDNTDMSAVTEEAADWIAANPPPVPMSVEWAGLTYLNVVWQDRMVTGMLSALGSSFIVVLIMMMVLFRSPLFGLLAMIPLSVTITFIYGLLGWVGKDYDMPVAVLSSLTLGLSVDFAIHFLERARELQKKFGSWQEAIKEMFKEPAMAISRNAITISLGFTPLLFAPLTPYRTVGFFLATIMAVSWLATLFILAALATGLKKYLFRKTTNEHE</sequence>
<protein>
    <submittedName>
        <fullName evidence="8">MMPL family transporter</fullName>
    </submittedName>
</protein>
<proteinExistence type="predicted"/>